<dbReference type="PANTHER" id="PTHR13182:SF8">
    <property type="entry name" value="CYTOPLASMIC 60S SUBUNIT BIOGENESIS FACTOR ZNF622"/>
    <property type="match status" value="1"/>
</dbReference>
<dbReference type="InterPro" id="IPR040025">
    <property type="entry name" value="Znf622/Rei1/Reh1"/>
</dbReference>
<protein>
    <submittedName>
        <fullName evidence="1">Uncharacterized protein</fullName>
    </submittedName>
</protein>
<proteinExistence type="predicted"/>
<evidence type="ECO:0000313" key="2">
    <source>
        <dbReference type="Proteomes" id="UP000826234"/>
    </source>
</evidence>
<keyword evidence="2" id="KW-1185">Reference proteome</keyword>
<accession>A0ABQ7SKW2</accession>
<comment type="caution">
    <text evidence="1">The sequence shown here is derived from an EMBL/GenBank/DDBJ whole genome shotgun (WGS) entry which is preliminary data.</text>
</comment>
<evidence type="ECO:0000313" key="1">
    <source>
        <dbReference type="EMBL" id="KAH0618001.1"/>
    </source>
</evidence>
<dbReference type="PANTHER" id="PTHR13182">
    <property type="entry name" value="ZINC FINGER PROTEIN 622"/>
    <property type="match status" value="1"/>
</dbReference>
<dbReference type="EMBL" id="JAIPUX010005289">
    <property type="protein sequence ID" value="KAH0618001.1"/>
    <property type="molecule type" value="Genomic_DNA"/>
</dbReference>
<gene>
    <name evidence="1" type="ORF">JD844_016896</name>
</gene>
<reference evidence="1 2" key="1">
    <citation type="journal article" date="2022" name="Gigascience">
        <title>A chromosome-level genome assembly and annotation of the desert horned lizard, Phrynosoma platyrhinos, provides insight into chromosomal rearrangements among reptiles.</title>
        <authorList>
            <person name="Koochekian N."/>
            <person name="Ascanio A."/>
            <person name="Farleigh K."/>
            <person name="Card D.C."/>
            <person name="Schield D.R."/>
            <person name="Castoe T.A."/>
            <person name="Jezkova T."/>
        </authorList>
    </citation>
    <scope>NUCLEOTIDE SEQUENCE [LARGE SCALE GENOMIC DNA]</scope>
    <source>
        <strain evidence="1">NK-2021</strain>
    </source>
</reference>
<dbReference type="Proteomes" id="UP000826234">
    <property type="component" value="Unassembled WGS sequence"/>
</dbReference>
<organism evidence="1 2">
    <name type="scientific">Phrynosoma platyrhinos</name>
    <name type="common">Desert horned lizard</name>
    <dbReference type="NCBI Taxonomy" id="52577"/>
    <lineage>
        <taxon>Eukaryota</taxon>
        <taxon>Metazoa</taxon>
        <taxon>Chordata</taxon>
        <taxon>Craniata</taxon>
        <taxon>Vertebrata</taxon>
        <taxon>Euteleostomi</taxon>
        <taxon>Lepidosauria</taxon>
        <taxon>Squamata</taxon>
        <taxon>Bifurcata</taxon>
        <taxon>Unidentata</taxon>
        <taxon>Episquamata</taxon>
        <taxon>Toxicofera</taxon>
        <taxon>Iguania</taxon>
        <taxon>Phrynosomatidae</taxon>
        <taxon>Phrynosomatinae</taxon>
        <taxon>Phrynosoma</taxon>
    </lineage>
</organism>
<sequence>MFKYVLPFCYKGARIGHRSLMRYYKQRFGSSRAVAVSKNKQAVGRVLQQYRALGWTSSTGAALARERDMQYLQRMKAKWMLKTGMQNNATKQMHFRMQVRF</sequence>
<name>A0ABQ7SKW2_PHRPL</name>